<feature type="transmembrane region" description="Helical" evidence="6">
    <location>
        <begin position="272"/>
        <end position="290"/>
    </location>
</feature>
<evidence type="ECO:0000256" key="3">
    <source>
        <dbReference type="ARBA" id="ARBA00022692"/>
    </source>
</evidence>
<dbReference type="PANTHER" id="PTHR33406:SF13">
    <property type="entry name" value="MEMBRANE PROTEIN YDFJ"/>
    <property type="match status" value="1"/>
</dbReference>
<feature type="transmembrane region" description="Helical" evidence="6">
    <location>
        <begin position="346"/>
        <end position="372"/>
    </location>
</feature>
<accession>A0A7G9YMN4</accession>
<dbReference type="SUPFAM" id="SSF82866">
    <property type="entry name" value="Multidrug efflux transporter AcrB transmembrane domain"/>
    <property type="match status" value="2"/>
</dbReference>
<feature type="transmembrane region" description="Helical" evidence="6">
    <location>
        <begin position="659"/>
        <end position="683"/>
    </location>
</feature>
<dbReference type="NCBIfam" id="TIGR00921">
    <property type="entry name" value="2A067"/>
    <property type="match status" value="1"/>
</dbReference>
<evidence type="ECO:0000256" key="2">
    <source>
        <dbReference type="ARBA" id="ARBA00022475"/>
    </source>
</evidence>
<dbReference type="InterPro" id="IPR000731">
    <property type="entry name" value="SSD"/>
</dbReference>
<feature type="transmembrane region" description="Helical" evidence="6">
    <location>
        <begin position="317"/>
        <end position="340"/>
    </location>
</feature>
<reference evidence="8" key="1">
    <citation type="submission" date="2020-06" db="EMBL/GenBank/DDBJ databases">
        <title>Unique genomic features of the anaerobic methanotrophic archaea.</title>
        <authorList>
            <person name="Chadwick G.L."/>
            <person name="Skennerton C.T."/>
            <person name="Laso-Perez R."/>
            <person name="Leu A.O."/>
            <person name="Speth D.R."/>
            <person name="Yu H."/>
            <person name="Morgan-Lang C."/>
            <person name="Hatzenpichler R."/>
            <person name="Goudeau D."/>
            <person name="Malmstrom R."/>
            <person name="Brazelton W.J."/>
            <person name="Woyke T."/>
            <person name="Hallam S.J."/>
            <person name="Tyson G.W."/>
            <person name="Wegener G."/>
            <person name="Boetius A."/>
            <person name="Orphan V."/>
        </authorList>
    </citation>
    <scope>NUCLEOTIDE SEQUENCE</scope>
</reference>
<keyword evidence="2" id="KW-1003">Cell membrane</keyword>
<sequence>MKRWGVIEISVKDIFEQIGIFIEKNTGPILAIAAILILLSFAGAQRIEMASGIETFVEKESRLYQDFDLLYRQYFGTLAIVVMVENGDVTTPEVLHAIDRLDTGISATLNVVEVVNLATMVRQANLRGSGRDRIPDDQRAVRSIIDSIPEHQREIVLPDTRHTAVYITMPARLTDPEMLDVLADVEDMVELASFPPGYNVIVTGQPAFYVSMQEEMKSSMGSLLIIASLLMVVVLFIAFKHARWRLLPLPIVIIGIVWTFGVMGFLDIPLTIVSMSAFPILIGLGIDYAIQFHNRLEEEFARSKDAKKAVSETVRHTAPAVMIALIVTGLGFVSLFTSTVPMIKDFGLLCLIGIICCFFSALFIEIAVIYSLHRNKNNGQNRKQKNARTTDKNVNGAAERLFGSIAVWSAENPLLVLGVAGSLCFAGLYADTMIGIETDVMKFMPPEMPALIDIDHMVEVLGGADQLNLIIKADDVTDPSVLEWMDRFSEHEVESQPYIFSADSIAGPMKMMNQGVLPDDAAQVDAIMESMPESTRDRYIYGRTTALINLGIGDAISGLGLPRIDRLIRLVKDDVRWMQPPPGVTVTITGDPVAMTTVLTALTTGRRMMTFVGLVLILGGLFLLYRDWLKAAIPVLTMILVIGWSSGVMYALGIDYTPMTATLGALILGIGSEYAVMMMERYFEERGKGLVPIEAIRISTGKIGTAITASGLTTLAGFSALLASPFSLNRNFGIITVIAVLLALIASFFVFPVLVVWLDGMREGRRARKVAKIQESNRTKQPNRTGKGITG</sequence>
<comment type="subcellular location">
    <subcellularLocation>
        <location evidence="1">Cell membrane</location>
        <topology evidence="1">Multi-pass membrane protein</topology>
    </subcellularLocation>
</comment>
<feature type="transmembrane region" description="Helical" evidence="6">
    <location>
        <begin position="632"/>
        <end position="653"/>
    </location>
</feature>
<dbReference type="Gene3D" id="1.20.1640.10">
    <property type="entry name" value="Multidrug efflux transporter AcrB transmembrane domain"/>
    <property type="match status" value="2"/>
</dbReference>
<feature type="domain" description="SSD" evidence="7">
    <location>
        <begin position="254"/>
        <end position="371"/>
    </location>
</feature>
<gene>
    <name evidence="8" type="primary">secD</name>
    <name evidence="8" type="ORF">ANJBEOKM_00008</name>
</gene>
<feature type="transmembrane region" description="Helical" evidence="6">
    <location>
        <begin position="246"/>
        <end position="266"/>
    </location>
</feature>
<keyword evidence="4 6" id="KW-1133">Transmembrane helix</keyword>
<dbReference type="GO" id="GO:0005886">
    <property type="term" value="C:plasma membrane"/>
    <property type="evidence" value="ECO:0007669"/>
    <property type="project" value="UniProtKB-SubCell"/>
</dbReference>
<evidence type="ECO:0000256" key="1">
    <source>
        <dbReference type="ARBA" id="ARBA00004651"/>
    </source>
</evidence>
<dbReference type="InterPro" id="IPR004869">
    <property type="entry name" value="MMPL_dom"/>
</dbReference>
<protein>
    <submittedName>
        <fullName evidence="8">Protein translocase subunit SecD</fullName>
    </submittedName>
</protein>
<feature type="transmembrane region" description="Helical" evidence="6">
    <location>
        <begin position="703"/>
        <end position="726"/>
    </location>
</feature>
<keyword evidence="3 6" id="KW-0812">Transmembrane</keyword>
<dbReference type="PROSITE" id="PS50156">
    <property type="entry name" value="SSD"/>
    <property type="match status" value="2"/>
</dbReference>
<evidence type="ECO:0000313" key="8">
    <source>
        <dbReference type="EMBL" id="QNO49268.1"/>
    </source>
</evidence>
<feature type="transmembrane region" description="Helical" evidence="6">
    <location>
        <begin position="414"/>
        <end position="436"/>
    </location>
</feature>
<feature type="transmembrane region" description="Helical" evidence="6">
    <location>
        <begin position="608"/>
        <end position="625"/>
    </location>
</feature>
<dbReference type="AlphaFoldDB" id="A0A7G9YMN4"/>
<name>A0A7G9YMN4_9EURY</name>
<evidence type="ECO:0000256" key="5">
    <source>
        <dbReference type="ARBA" id="ARBA00023136"/>
    </source>
</evidence>
<keyword evidence="5 6" id="KW-0472">Membrane</keyword>
<evidence type="ECO:0000256" key="6">
    <source>
        <dbReference type="SAM" id="Phobius"/>
    </source>
</evidence>
<evidence type="ECO:0000256" key="4">
    <source>
        <dbReference type="ARBA" id="ARBA00022989"/>
    </source>
</evidence>
<feature type="domain" description="SSD" evidence="7">
    <location>
        <begin position="635"/>
        <end position="757"/>
    </location>
</feature>
<evidence type="ECO:0000259" key="7">
    <source>
        <dbReference type="PROSITE" id="PS50156"/>
    </source>
</evidence>
<dbReference type="Pfam" id="PF03176">
    <property type="entry name" value="MMPL"/>
    <property type="match status" value="2"/>
</dbReference>
<dbReference type="InterPro" id="IPR050545">
    <property type="entry name" value="Mycobact_MmpL"/>
</dbReference>
<organism evidence="8">
    <name type="scientific">Candidatus Methanogaster sp. ANME-2c ERB4</name>
    <dbReference type="NCBI Taxonomy" id="2759911"/>
    <lineage>
        <taxon>Archaea</taxon>
        <taxon>Methanobacteriati</taxon>
        <taxon>Methanobacteriota</taxon>
        <taxon>Stenosarchaea group</taxon>
        <taxon>Methanomicrobia</taxon>
        <taxon>Methanosarcinales</taxon>
        <taxon>ANME-2 cluster</taxon>
        <taxon>Candidatus Methanogasteraceae</taxon>
        <taxon>Candidatus Methanogaster</taxon>
    </lineage>
</organism>
<dbReference type="EMBL" id="MT631376">
    <property type="protein sequence ID" value="QNO49268.1"/>
    <property type="molecule type" value="Genomic_DNA"/>
</dbReference>
<proteinExistence type="predicted"/>
<feature type="transmembrane region" description="Helical" evidence="6">
    <location>
        <begin position="732"/>
        <end position="758"/>
    </location>
</feature>
<feature type="transmembrane region" description="Helical" evidence="6">
    <location>
        <begin position="220"/>
        <end position="239"/>
    </location>
</feature>
<dbReference type="PANTHER" id="PTHR33406">
    <property type="entry name" value="MEMBRANE PROTEIN MJ1562-RELATED"/>
    <property type="match status" value="1"/>
</dbReference>